<evidence type="ECO:0000256" key="4">
    <source>
        <dbReference type="ARBA" id="ARBA00022729"/>
    </source>
</evidence>
<accession>A0A2K3UTF5</accession>
<evidence type="ECO:0000313" key="7">
    <source>
        <dbReference type="EMBL" id="PNY79822.1"/>
    </source>
</evidence>
<organism evidence="7 8">
    <name type="scientific">Deinococcus koreensis</name>
    <dbReference type="NCBI Taxonomy" id="2054903"/>
    <lineage>
        <taxon>Bacteria</taxon>
        <taxon>Thermotogati</taxon>
        <taxon>Deinococcota</taxon>
        <taxon>Deinococci</taxon>
        <taxon>Deinococcales</taxon>
        <taxon>Deinococcaceae</taxon>
        <taxon>Deinococcus</taxon>
    </lineage>
</organism>
<keyword evidence="3" id="KW-0479">Metal-binding</keyword>
<dbReference type="GO" id="GO:0046872">
    <property type="term" value="F:metal ion binding"/>
    <property type="evidence" value="ECO:0007669"/>
    <property type="project" value="UniProtKB-KW"/>
</dbReference>
<dbReference type="InterPro" id="IPR050492">
    <property type="entry name" value="Bact_metal-bind_prot9"/>
</dbReference>
<dbReference type="Proteomes" id="UP000236379">
    <property type="component" value="Unassembled WGS sequence"/>
</dbReference>
<comment type="similarity">
    <text evidence="5">Belongs to the bacterial solute-binding protein 9 family.</text>
</comment>
<comment type="subcellular location">
    <subcellularLocation>
        <location evidence="1">Cell envelope</location>
    </subcellularLocation>
</comment>
<reference evidence="7 8" key="1">
    <citation type="submission" date="2018-01" db="EMBL/GenBank/DDBJ databases">
        <title>Deinococcus koreensis sp. nov., a radiation-resistant bacterium isolated from river water.</title>
        <authorList>
            <person name="Choi A."/>
        </authorList>
    </citation>
    <scope>NUCLEOTIDE SEQUENCE [LARGE SCALE GENOMIC DNA]</scope>
    <source>
        <strain evidence="7 8">SJW1-2</strain>
    </source>
</reference>
<dbReference type="EMBL" id="PPPD01000002">
    <property type="protein sequence ID" value="PNY79822.1"/>
    <property type="molecule type" value="Genomic_DNA"/>
</dbReference>
<evidence type="ECO:0000256" key="2">
    <source>
        <dbReference type="ARBA" id="ARBA00022448"/>
    </source>
</evidence>
<evidence type="ECO:0000256" key="5">
    <source>
        <dbReference type="RuleBase" id="RU003512"/>
    </source>
</evidence>
<dbReference type="GO" id="GO:0030313">
    <property type="term" value="C:cell envelope"/>
    <property type="evidence" value="ECO:0007669"/>
    <property type="project" value="UniProtKB-SubCell"/>
</dbReference>
<dbReference type="OrthoDB" id="9793396at2"/>
<dbReference type="Gene3D" id="3.40.50.1980">
    <property type="entry name" value="Nitrogenase molybdenum iron protein domain"/>
    <property type="match status" value="2"/>
</dbReference>
<dbReference type="PRINTS" id="PR00691">
    <property type="entry name" value="ADHESINB"/>
</dbReference>
<proteinExistence type="inferred from homology"/>
<dbReference type="InterPro" id="IPR006129">
    <property type="entry name" value="AdhesinB"/>
</dbReference>
<keyword evidence="8" id="KW-1185">Reference proteome</keyword>
<name>A0A2K3UTF5_9DEIO</name>
<dbReference type="GO" id="GO:0007155">
    <property type="term" value="P:cell adhesion"/>
    <property type="evidence" value="ECO:0007669"/>
    <property type="project" value="InterPro"/>
</dbReference>
<dbReference type="PANTHER" id="PTHR42953:SF1">
    <property type="entry name" value="METAL-BINDING PROTEIN HI_0362-RELATED"/>
    <property type="match status" value="1"/>
</dbReference>
<dbReference type="Pfam" id="PF01297">
    <property type="entry name" value="ZnuA"/>
    <property type="match status" value="1"/>
</dbReference>
<dbReference type="GO" id="GO:0030001">
    <property type="term" value="P:metal ion transport"/>
    <property type="evidence" value="ECO:0007669"/>
    <property type="project" value="InterPro"/>
</dbReference>
<dbReference type="SUPFAM" id="SSF53807">
    <property type="entry name" value="Helical backbone' metal receptor"/>
    <property type="match status" value="1"/>
</dbReference>
<keyword evidence="2 5" id="KW-0813">Transport</keyword>
<dbReference type="PANTHER" id="PTHR42953">
    <property type="entry name" value="HIGH-AFFINITY ZINC UPTAKE SYSTEM PROTEIN ZNUA-RELATED"/>
    <property type="match status" value="1"/>
</dbReference>
<dbReference type="InterPro" id="IPR006128">
    <property type="entry name" value="Lipoprotein_PsaA-like"/>
</dbReference>
<keyword evidence="4 6" id="KW-0732">Signal</keyword>
<feature type="chain" id="PRO_5014472074" evidence="6">
    <location>
        <begin position="24"/>
        <end position="325"/>
    </location>
</feature>
<evidence type="ECO:0000256" key="1">
    <source>
        <dbReference type="ARBA" id="ARBA00004196"/>
    </source>
</evidence>
<evidence type="ECO:0000256" key="3">
    <source>
        <dbReference type="ARBA" id="ARBA00022723"/>
    </source>
</evidence>
<evidence type="ECO:0000256" key="6">
    <source>
        <dbReference type="SAM" id="SignalP"/>
    </source>
</evidence>
<feature type="signal peptide" evidence="6">
    <location>
        <begin position="1"/>
        <end position="23"/>
    </location>
</feature>
<dbReference type="InterPro" id="IPR006127">
    <property type="entry name" value="ZnuA-like"/>
</dbReference>
<evidence type="ECO:0000313" key="8">
    <source>
        <dbReference type="Proteomes" id="UP000236379"/>
    </source>
</evidence>
<protein>
    <submittedName>
        <fullName evidence="7">Manganese transporter</fullName>
    </submittedName>
</protein>
<comment type="caution">
    <text evidence="7">The sequence shown here is derived from an EMBL/GenBank/DDBJ whole genome shotgun (WGS) entry which is preliminary data.</text>
</comment>
<sequence>MNHMQPKLLALLAFTALASAAGASERAKVDALSPARLDGGKVRVTTTVNMISDLVRQIGGARVQVTGLMGPGVDPHLYKASARDVRALQEAHLIVYGGLHLEGKMVDLLERHPRAVAVTDAMPRAQLLTPPGGFAGVAGLQDPHVWFDVPLWKHTTTLVRDALTRVDPAGRQVYANNAAAYGKQLDALHGRVTALMNRVPKDKRVLVTAHDAFSYFGRRYGVEVRGIQGISTVAEAGTRDIQDLSEFLATRRIPAVFIESSVPKRTVEAVVQATRARGWNLKIGGELYSDAAGEPGTRAGTYIGMIEHNARTISDALLGRPAGNR</sequence>
<gene>
    <name evidence="7" type="ORF">CVO96_17940</name>
</gene>
<dbReference type="AlphaFoldDB" id="A0A2K3UTF5"/>
<dbReference type="PRINTS" id="PR00690">
    <property type="entry name" value="ADHESNFAMILY"/>
</dbReference>